<evidence type="ECO:0000313" key="3">
    <source>
        <dbReference type="EMBL" id="MCI0184067.1"/>
    </source>
</evidence>
<dbReference type="PROSITE" id="PS50110">
    <property type="entry name" value="RESPONSE_REGULATORY"/>
    <property type="match status" value="1"/>
</dbReference>
<reference evidence="3" key="1">
    <citation type="submission" date="2022-03" db="EMBL/GenBank/DDBJ databases">
        <title>Draft Genome Sequence of Firmicute Strain S0AB, a Heterotrophic Iron/Sulfur-Oxidizing Extreme Acidophile.</title>
        <authorList>
            <person name="Vergara E."/>
            <person name="Pakostova E."/>
            <person name="Johnson D.B."/>
            <person name="Holmes D.S."/>
        </authorList>
    </citation>
    <scope>NUCLEOTIDE SEQUENCE</scope>
    <source>
        <strain evidence="3">S0AB</strain>
    </source>
</reference>
<dbReference type="EMBL" id="JALBUF010000008">
    <property type="protein sequence ID" value="MCI0184067.1"/>
    <property type="molecule type" value="Genomic_DNA"/>
</dbReference>
<dbReference type="AlphaFoldDB" id="A0A9X1VAG3"/>
<dbReference type="InterPro" id="IPR011006">
    <property type="entry name" value="CheY-like_superfamily"/>
</dbReference>
<evidence type="ECO:0000256" key="1">
    <source>
        <dbReference type="PROSITE-ProRule" id="PRU00169"/>
    </source>
</evidence>
<sequence>MPRILVVEDDVFLREAICELLNDEQYESTPCMDGEVAIHLAISGSYDLILLDGLLPDLDGWGGSYTPS</sequence>
<evidence type="ECO:0000259" key="2">
    <source>
        <dbReference type="PROSITE" id="PS50110"/>
    </source>
</evidence>
<dbReference type="GO" id="GO:0000160">
    <property type="term" value="P:phosphorelay signal transduction system"/>
    <property type="evidence" value="ECO:0007669"/>
    <property type="project" value="InterPro"/>
</dbReference>
<feature type="domain" description="Response regulatory" evidence="2">
    <location>
        <begin position="3"/>
        <end position="68"/>
    </location>
</feature>
<dbReference type="SUPFAM" id="SSF52172">
    <property type="entry name" value="CheY-like"/>
    <property type="match status" value="1"/>
</dbReference>
<name>A0A9X1VAG3_9BACL</name>
<evidence type="ECO:0000313" key="4">
    <source>
        <dbReference type="Proteomes" id="UP001139263"/>
    </source>
</evidence>
<keyword evidence="4" id="KW-1185">Reference proteome</keyword>
<dbReference type="Pfam" id="PF00072">
    <property type="entry name" value="Response_reg"/>
    <property type="match status" value="1"/>
</dbReference>
<protein>
    <recommendedName>
        <fullName evidence="2">Response regulatory domain-containing protein</fullName>
    </recommendedName>
</protein>
<comment type="caution">
    <text evidence="3">The sequence shown here is derived from an EMBL/GenBank/DDBJ whole genome shotgun (WGS) entry which is preliminary data.</text>
</comment>
<keyword evidence="1" id="KW-0597">Phosphoprotein</keyword>
<organism evidence="3 4">
    <name type="scientific">Sulfoacidibacillus ferrooxidans</name>
    <dbReference type="NCBI Taxonomy" id="2005001"/>
    <lineage>
        <taxon>Bacteria</taxon>
        <taxon>Bacillati</taxon>
        <taxon>Bacillota</taxon>
        <taxon>Bacilli</taxon>
        <taxon>Bacillales</taxon>
        <taxon>Alicyclobacillaceae</taxon>
        <taxon>Sulfoacidibacillus</taxon>
    </lineage>
</organism>
<proteinExistence type="predicted"/>
<dbReference type="InterPro" id="IPR001789">
    <property type="entry name" value="Sig_transdc_resp-reg_receiver"/>
</dbReference>
<feature type="modified residue" description="4-aspartylphosphate" evidence="1">
    <location>
        <position position="52"/>
    </location>
</feature>
<dbReference type="Gene3D" id="3.40.50.2300">
    <property type="match status" value="1"/>
</dbReference>
<accession>A0A9X1VAG3</accession>
<dbReference type="RefSeq" id="WP_241715269.1">
    <property type="nucleotide sequence ID" value="NZ_JALBUF010000008.1"/>
</dbReference>
<gene>
    <name evidence="3" type="ORF">MM817_02362</name>
</gene>
<dbReference type="Proteomes" id="UP001139263">
    <property type="component" value="Unassembled WGS sequence"/>
</dbReference>